<dbReference type="AlphaFoldDB" id="K3WVP8"/>
<evidence type="ECO:0000313" key="4">
    <source>
        <dbReference type="Proteomes" id="UP000019132"/>
    </source>
</evidence>
<dbReference type="HOGENOM" id="CLU_1113215_0_0_1"/>
<dbReference type="Proteomes" id="UP000019132">
    <property type="component" value="Unassembled WGS sequence"/>
</dbReference>
<organism evidence="3 4">
    <name type="scientific">Globisporangium ultimum (strain ATCC 200006 / CBS 805.95 / DAOM BR144)</name>
    <name type="common">Pythium ultimum</name>
    <dbReference type="NCBI Taxonomy" id="431595"/>
    <lineage>
        <taxon>Eukaryota</taxon>
        <taxon>Sar</taxon>
        <taxon>Stramenopiles</taxon>
        <taxon>Oomycota</taxon>
        <taxon>Peronosporomycetes</taxon>
        <taxon>Pythiales</taxon>
        <taxon>Pythiaceae</taxon>
        <taxon>Globisporangium</taxon>
    </lineage>
</organism>
<dbReference type="VEuPathDB" id="FungiDB:PYU1_G009028"/>
<dbReference type="EnsemblProtists" id="PYU1_T009046">
    <property type="protein sequence ID" value="PYU1_T009046"/>
    <property type="gene ID" value="PYU1_G009028"/>
</dbReference>
<keyword evidence="2" id="KW-0732">Signal</keyword>
<evidence type="ECO:0000256" key="2">
    <source>
        <dbReference type="SAM" id="SignalP"/>
    </source>
</evidence>
<reference evidence="4" key="2">
    <citation type="submission" date="2010-04" db="EMBL/GenBank/DDBJ databases">
        <authorList>
            <person name="Buell R."/>
            <person name="Hamilton J."/>
            <person name="Hostetler J."/>
        </authorList>
    </citation>
    <scope>NUCLEOTIDE SEQUENCE [LARGE SCALE GENOMIC DNA]</scope>
    <source>
        <strain evidence="4">DAOM:BR144</strain>
    </source>
</reference>
<sequence>MNRVSILVLGLALLHAPSHAQPTAATPAPTTVSPFWSPPGWPQKWLVDGSQPATPAPLLNDKDADVGTGNDDTEGGDSNTIIDGYDEDDDGDDDGDVLSGKTPLTLSPMMVPAPSQDAGTPGQSGEKPGNGKVTSGSSNTKDSVAPAPTNLNGGKPHYDVNPPPSNGGGDKNPTNCPKGSVMVSVEGRGSFCVSSVGAICAGDNGNGRCPKKQPGLEKGSYCGKVKSGVFGCRPGPDPVKKCDVEDEDED</sequence>
<reference evidence="3" key="3">
    <citation type="submission" date="2015-02" db="UniProtKB">
        <authorList>
            <consortium name="EnsemblProtists"/>
        </authorList>
    </citation>
    <scope>IDENTIFICATION</scope>
    <source>
        <strain evidence="3">DAOM BR144</strain>
    </source>
</reference>
<evidence type="ECO:0000313" key="3">
    <source>
        <dbReference type="EnsemblProtists" id="PYU1_T009046"/>
    </source>
</evidence>
<feature type="compositionally biased region" description="Polar residues" evidence="1">
    <location>
        <begin position="132"/>
        <end position="142"/>
    </location>
</feature>
<feature type="compositionally biased region" description="Acidic residues" evidence="1">
    <location>
        <begin position="84"/>
        <end position="96"/>
    </location>
</feature>
<name>K3WVP8_GLOUD</name>
<evidence type="ECO:0000256" key="1">
    <source>
        <dbReference type="SAM" id="MobiDB-lite"/>
    </source>
</evidence>
<feature type="region of interest" description="Disordered" evidence="1">
    <location>
        <begin position="43"/>
        <end position="179"/>
    </location>
</feature>
<proteinExistence type="predicted"/>
<feature type="signal peptide" evidence="2">
    <location>
        <begin position="1"/>
        <end position="20"/>
    </location>
</feature>
<protein>
    <submittedName>
        <fullName evidence="3">Uncharacterized protein</fullName>
    </submittedName>
</protein>
<feature type="chain" id="PRO_5003868283" evidence="2">
    <location>
        <begin position="21"/>
        <end position="250"/>
    </location>
</feature>
<accession>K3WVP8</accession>
<dbReference type="EMBL" id="GL376599">
    <property type="status" value="NOT_ANNOTATED_CDS"/>
    <property type="molecule type" value="Genomic_DNA"/>
</dbReference>
<dbReference type="eggNOG" id="ENOG502T340">
    <property type="taxonomic scope" value="Eukaryota"/>
</dbReference>
<keyword evidence="4" id="KW-1185">Reference proteome</keyword>
<dbReference type="InParanoid" id="K3WVP8"/>
<reference evidence="4" key="1">
    <citation type="journal article" date="2010" name="Genome Biol.">
        <title>Genome sequence of the necrotrophic plant pathogen Pythium ultimum reveals original pathogenicity mechanisms and effector repertoire.</title>
        <authorList>
            <person name="Levesque C.A."/>
            <person name="Brouwer H."/>
            <person name="Cano L."/>
            <person name="Hamilton J.P."/>
            <person name="Holt C."/>
            <person name="Huitema E."/>
            <person name="Raffaele S."/>
            <person name="Robideau G.P."/>
            <person name="Thines M."/>
            <person name="Win J."/>
            <person name="Zerillo M.M."/>
            <person name="Beakes G.W."/>
            <person name="Boore J.L."/>
            <person name="Busam D."/>
            <person name="Dumas B."/>
            <person name="Ferriera S."/>
            <person name="Fuerstenberg S.I."/>
            <person name="Gachon C.M."/>
            <person name="Gaulin E."/>
            <person name="Govers F."/>
            <person name="Grenville-Briggs L."/>
            <person name="Horner N."/>
            <person name="Hostetler J."/>
            <person name="Jiang R.H."/>
            <person name="Johnson J."/>
            <person name="Krajaejun T."/>
            <person name="Lin H."/>
            <person name="Meijer H.J."/>
            <person name="Moore B."/>
            <person name="Morris P."/>
            <person name="Phuntmart V."/>
            <person name="Puiu D."/>
            <person name="Shetty J."/>
            <person name="Stajich J.E."/>
            <person name="Tripathy S."/>
            <person name="Wawra S."/>
            <person name="van West P."/>
            <person name="Whitty B.R."/>
            <person name="Coutinho P.M."/>
            <person name="Henrissat B."/>
            <person name="Martin F."/>
            <person name="Thomas P.D."/>
            <person name="Tyler B.M."/>
            <person name="De Vries R.P."/>
            <person name="Kamoun S."/>
            <person name="Yandell M."/>
            <person name="Tisserat N."/>
            <person name="Buell C.R."/>
        </authorList>
    </citation>
    <scope>NUCLEOTIDE SEQUENCE</scope>
    <source>
        <strain evidence="4">DAOM:BR144</strain>
    </source>
</reference>